<evidence type="ECO:0000256" key="1">
    <source>
        <dbReference type="ARBA" id="ARBA00004123"/>
    </source>
</evidence>
<dbReference type="PANTHER" id="PTHR11618">
    <property type="entry name" value="TRANSCRIPTION INITIATION FACTOR IIB-RELATED"/>
    <property type="match status" value="1"/>
</dbReference>
<feature type="coiled-coil region" evidence="10">
    <location>
        <begin position="461"/>
        <end position="488"/>
    </location>
</feature>
<keyword evidence="10" id="KW-0175">Coiled coil</keyword>
<dbReference type="PRINTS" id="PR00685">
    <property type="entry name" value="TIFACTORIIB"/>
</dbReference>
<feature type="domain" description="TFIIB-type" evidence="14">
    <location>
        <begin position="7"/>
        <end position="44"/>
    </location>
</feature>
<comment type="similarity">
    <text evidence="2">Belongs to the TFIIB family.</text>
</comment>
<keyword evidence="16" id="KW-1185">Reference proteome</keyword>
<feature type="region of interest" description="Disordered" evidence="11">
    <location>
        <begin position="574"/>
        <end position="627"/>
    </location>
</feature>
<keyword evidence="3" id="KW-0479">Metal-binding</keyword>
<feature type="compositionally biased region" description="Polar residues" evidence="11">
    <location>
        <begin position="574"/>
        <end position="588"/>
    </location>
</feature>
<evidence type="ECO:0000256" key="2">
    <source>
        <dbReference type="ARBA" id="ARBA00010857"/>
    </source>
</evidence>
<evidence type="ECO:0000256" key="8">
    <source>
        <dbReference type="ARBA" id="ARBA00023242"/>
    </source>
</evidence>
<feature type="region of interest" description="Disordered" evidence="11">
    <location>
        <begin position="324"/>
        <end position="460"/>
    </location>
</feature>
<organism evidence="15 16">
    <name type="scientific">Anaeramoeba flamelloides</name>
    <dbReference type="NCBI Taxonomy" id="1746091"/>
    <lineage>
        <taxon>Eukaryota</taxon>
        <taxon>Metamonada</taxon>
        <taxon>Anaeramoebidae</taxon>
        <taxon>Anaeramoeba</taxon>
    </lineage>
</organism>
<feature type="compositionally biased region" description="Polar residues" evidence="11">
    <location>
        <begin position="726"/>
        <end position="738"/>
    </location>
</feature>
<evidence type="ECO:0000259" key="12">
    <source>
        <dbReference type="Pfam" id="PF00382"/>
    </source>
</evidence>
<evidence type="ECO:0000256" key="10">
    <source>
        <dbReference type="SAM" id="Coils"/>
    </source>
</evidence>
<dbReference type="Proteomes" id="UP001150062">
    <property type="component" value="Unassembled WGS sequence"/>
</dbReference>
<keyword evidence="6" id="KW-0805">Transcription regulation</keyword>
<dbReference type="EMBL" id="JAOAOG010000239">
    <property type="protein sequence ID" value="KAJ6237278.1"/>
    <property type="molecule type" value="Genomic_DNA"/>
</dbReference>
<comment type="caution">
    <text evidence="15">The sequence shown here is derived from an EMBL/GenBank/DDBJ whole genome shotgun (WGS) entry which is preliminary data.</text>
</comment>
<feature type="compositionally biased region" description="Acidic residues" evidence="11">
    <location>
        <begin position="430"/>
        <end position="447"/>
    </location>
</feature>
<sequence>MENYKNCPKCQSELLDESDNRVFCTECGLVLEESTIRSEVTFTEGPSGARSADGQFVDERGSFRQQSGVHEYTSSRQRVFYAAQREIGLLSDKLNVRLFSKQAVELYLHASRSGFVKGRRSLSVMAVALYIICRIQQTSHLLLDFADAIQTSVYQLGSIFLKLRRKFHITDIKIVDPSLFIQRFASKLEFEKDSVPIGNTALRIITRMKRDFIQVGRRPAGVCGAALFIAGRIHGYERDVEEIAEIVCIGSSTIQKRLVEFTRTHFANIKIGDFLKMDINDILKIPPSNPPACLYNKIKKKRERERKKKMLIKKIKELTQLKKGARLQRKRAYKEQKKNRKLEKKELKKKKKEKKEKEKQSEEYNKILNNKEREKEEGKEKEKEKANEENEKENEKEKEKEREKEKEKEKVGEGHTFETEIVYENKNDGDDIYDDDDDDGDDDDDNQQTERLTKHQKSQEEIILKQLIKNAKKDLKEEENKLREYEENKDINKPKIPKKYFTFTKSYGKELLKVYERTATEDLSKFEFSIDKGLKLNPNEQQQEIINKFIETQKSEIGQIDDLEELQSKFIQNSYQMLPQIGNGTRSNRGGEGENDEKNDDDNEDEEEDDDVEEEELSDISDTEMETILVSKEEYSKKREIWETLYQSYIDRREERKRKFEEAKIARSLNPKESKKTKLNPQNKTLNKDFFNQLNSTSQTSQLLTTHDLEEMVKNTPKDDNIDPWNLSNEGTTISSDF</sequence>
<accession>A0ABQ8XXE2</accession>
<protein>
    <recommendedName>
        <fullName evidence="9">B-related factor 1</fullName>
    </recommendedName>
</protein>
<feature type="region of interest" description="Disordered" evidence="11">
    <location>
        <begin position="715"/>
        <end position="738"/>
    </location>
</feature>
<proteinExistence type="inferred from homology"/>
<feature type="domain" description="Transcription factor TFIIB cyclin-like" evidence="12">
    <location>
        <begin position="81"/>
        <end position="164"/>
    </location>
</feature>
<dbReference type="InterPro" id="IPR036915">
    <property type="entry name" value="Cyclin-like_sf"/>
</dbReference>
<keyword evidence="4" id="KW-0863">Zinc-finger</keyword>
<dbReference type="Gene3D" id="2.20.25.10">
    <property type="match status" value="1"/>
</dbReference>
<comment type="subcellular location">
    <subcellularLocation>
        <location evidence="1">Nucleus</location>
    </subcellularLocation>
</comment>
<dbReference type="SUPFAM" id="SSF47954">
    <property type="entry name" value="Cyclin-like"/>
    <property type="match status" value="2"/>
</dbReference>
<evidence type="ECO:0000256" key="7">
    <source>
        <dbReference type="ARBA" id="ARBA00023163"/>
    </source>
</evidence>
<dbReference type="InterPro" id="IPR000812">
    <property type="entry name" value="TFIIB"/>
</dbReference>
<keyword evidence="7" id="KW-0804">Transcription</keyword>
<dbReference type="InterPro" id="IPR013137">
    <property type="entry name" value="Znf_TFIIB"/>
</dbReference>
<feature type="domain" description="Transcription factor TFIIB cyclin-like" evidence="12">
    <location>
        <begin position="173"/>
        <end position="263"/>
    </location>
</feature>
<evidence type="ECO:0000259" key="13">
    <source>
        <dbReference type="Pfam" id="PF07741"/>
    </source>
</evidence>
<evidence type="ECO:0000256" key="4">
    <source>
        <dbReference type="ARBA" id="ARBA00022771"/>
    </source>
</evidence>
<feature type="compositionally biased region" description="Basic residues" evidence="11">
    <location>
        <begin position="324"/>
        <end position="354"/>
    </location>
</feature>
<evidence type="ECO:0000256" key="9">
    <source>
        <dbReference type="ARBA" id="ARBA00031009"/>
    </source>
</evidence>
<dbReference type="InterPro" id="IPR011665">
    <property type="entry name" value="BRF1_TBP-bd_dom"/>
</dbReference>
<gene>
    <name evidence="15" type="ORF">M0813_26834</name>
</gene>
<evidence type="ECO:0000256" key="3">
    <source>
        <dbReference type="ARBA" id="ARBA00022723"/>
    </source>
</evidence>
<keyword evidence="8" id="KW-0539">Nucleus</keyword>
<dbReference type="SUPFAM" id="SSF57783">
    <property type="entry name" value="Zinc beta-ribbon"/>
    <property type="match status" value="1"/>
</dbReference>
<evidence type="ECO:0000259" key="14">
    <source>
        <dbReference type="Pfam" id="PF08271"/>
    </source>
</evidence>
<feature type="domain" description="Brf1 TBP-binding" evidence="13">
    <location>
        <begin position="618"/>
        <end position="684"/>
    </location>
</feature>
<keyword evidence="5" id="KW-0862">Zinc</keyword>
<dbReference type="PANTHER" id="PTHR11618:SF4">
    <property type="entry name" value="TRANSCRIPTION FACTOR IIIB 90 KDA SUBUNIT"/>
    <property type="match status" value="1"/>
</dbReference>
<evidence type="ECO:0000256" key="11">
    <source>
        <dbReference type="SAM" id="MobiDB-lite"/>
    </source>
</evidence>
<dbReference type="Pfam" id="PF00382">
    <property type="entry name" value="TFIIB"/>
    <property type="match status" value="2"/>
</dbReference>
<dbReference type="Pfam" id="PF07741">
    <property type="entry name" value="BRF1"/>
    <property type="match status" value="1"/>
</dbReference>
<dbReference type="Gene3D" id="1.10.472.10">
    <property type="entry name" value="Cyclin-like"/>
    <property type="match status" value="2"/>
</dbReference>
<evidence type="ECO:0000256" key="6">
    <source>
        <dbReference type="ARBA" id="ARBA00023015"/>
    </source>
</evidence>
<dbReference type="InterPro" id="IPR013150">
    <property type="entry name" value="TFIIB_cyclin"/>
</dbReference>
<feature type="compositionally biased region" description="Basic and acidic residues" evidence="11">
    <location>
        <begin position="451"/>
        <end position="460"/>
    </location>
</feature>
<reference evidence="15" key="1">
    <citation type="submission" date="2022-08" db="EMBL/GenBank/DDBJ databases">
        <title>Novel sulfate-reducing endosymbionts in the free-living metamonad Anaeramoeba.</title>
        <authorList>
            <person name="Jerlstrom-Hultqvist J."/>
            <person name="Cepicka I."/>
            <person name="Gallot-Lavallee L."/>
            <person name="Salas-Leiva D."/>
            <person name="Curtis B.A."/>
            <person name="Zahonova K."/>
            <person name="Pipaliya S."/>
            <person name="Dacks J."/>
            <person name="Roger A.J."/>
        </authorList>
    </citation>
    <scope>NUCLEOTIDE SEQUENCE</scope>
    <source>
        <strain evidence="15">Schooner1</strain>
    </source>
</reference>
<feature type="compositionally biased region" description="Basic and acidic residues" evidence="11">
    <location>
        <begin position="355"/>
        <end position="429"/>
    </location>
</feature>
<evidence type="ECO:0000313" key="15">
    <source>
        <dbReference type="EMBL" id="KAJ6237278.1"/>
    </source>
</evidence>
<feature type="compositionally biased region" description="Acidic residues" evidence="11">
    <location>
        <begin position="593"/>
        <end position="625"/>
    </location>
</feature>
<evidence type="ECO:0000256" key="5">
    <source>
        <dbReference type="ARBA" id="ARBA00022833"/>
    </source>
</evidence>
<dbReference type="CDD" id="cd20554">
    <property type="entry name" value="CYCLIN_TFIIIB90_rpt2"/>
    <property type="match status" value="1"/>
</dbReference>
<dbReference type="Pfam" id="PF08271">
    <property type="entry name" value="Zn_Ribbon_TF"/>
    <property type="match status" value="1"/>
</dbReference>
<name>A0ABQ8XXE2_9EUKA</name>
<evidence type="ECO:0000313" key="16">
    <source>
        <dbReference type="Proteomes" id="UP001150062"/>
    </source>
</evidence>